<name>A0A381YTP4_9ZZZZ</name>
<dbReference type="GO" id="GO:0005524">
    <property type="term" value="F:ATP binding"/>
    <property type="evidence" value="ECO:0007669"/>
    <property type="project" value="UniProtKB-KW"/>
</dbReference>
<organism evidence="5">
    <name type="scientific">marine metagenome</name>
    <dbReference type="NCBI Taxonomy" id="408172"/>
    <lineage>
        <taxon>unclassified sequences</taxon>
        <taxon>metagenomes</taxon>
        <taxon>ecological metagenomes</taxon>
    </lineage>
</organism>
<dbReference type="AlphaFoldDB" id="A0A381YTP4"/>
<dbReference type="SMART" id="SM00796">
    <property type="entry name" value="AHS1"/>
    <property type="match status" value="1"/>
</dbReference>
<dbReference type="InterPro" id="IPR029000">
    <property type="entry name" value="Cyclophilin-like_dom_sf"/>
</dbReference>
<evidence type="ECO:0000259" key="4">
    <source>
        <dbReference type="SMART" id="SM00796"/>
    </source>
</evidence>
<dbReference type="SUPFAM" id="SSF50891">
    <property type="entry name" value="Cyclophilin-like"/>
    <property type="match status" value="1"/>
</dbReference>
<keyword evidence="2" id="KW-0378">Hydrolase</keyword>
<dbReference type="GO" id="GO:0016787">
    <property type="term" value="F:hydrolase activity"/>
    <property type="evidence" value="ECO:0007669"/>
    <property type="project" value="UniProtKB-KW"/>
</dbReference>
<proteinExistence type="predicted"/>
<evidence type="ECO:0000256" key="3">
    <source>
        <dbReference type="ARBA" id="ARBA00022840"/>
    </source>
</evidence>
<evidence type="ECO:0000313" key="5">
    <source>
        <dbReference type="EMBL" id="SVA80398.1"/>
    </source>
</evidence>
<keyword evidence="1" id="KW-0547">Nucleotide-binding</keyword>
<dbReference type="PANTHER" id="PTHR34698">
    <property type="entry name" value="5-OXOPROLINASE SUBUNIT B"/>
    <property type="match status" value="1"/>
</dbReference>
<feature type="non-terminal residue" evidence="5">
    <location>
        <position position="1"/>
    </location>
</feature>
<reference evidence="5" key="1">
    <citation type="submission" date="2018-05" db="EMBL/GenBank/DDBJ databases">
        <authorList>
            <person name="Lanie J.A."/>
            <person name="Ng W.-L."/>
            <person name="Kazmierczak K.M."/>
            <person name="Andrzejewski T.M."/>
            <person name="Davidsen T.M."/>
            <person name="Wayne K.J."/>
            <person name="Tettelin H."/>
            <person name="Glass J.I."/>
            <person name="Rusch D."/>
            <person name="Podicherti R."/>
            <person name="Tsui H.-C.T."/>
            <person name="Winkler M.E."/>
        </authorList>
    </citation>
    <scope>NUCLEOTIDE SEQUENCE</scope>
</reference>
<dbReference type="EMBL" id="UINC01019034">
    <property type="protein sequence ID" value="SVA80398.1"/>
    <property type="molecule type" value="Genomic_DNA"/>
</dbReference>
<keyword evidence="3" id="KW-0067">ATP-binding</keyword>
<dbReference type="Gene3D" id="2.40.100.10">
    <property type="entry name" value="Cyclophilin-like"/>
    <property type="match status" value="1"/>
</dbReference>
<accession>A0A381YTP4</accession>
<dbReference type="PANTHER" id="PTHR34698:SF2">
    <property type="entry name" value="5-OXOPROLINASE SUBUNIT B"/>
    <property type="match status" value="1"/>
</dbReference>
<dbReference type="InterPro" id="IPR003833">
    <property type="entry name" value="CT_C_D"/>
</dbReference>
<dbReference type="Pfam" id="PF02682">
    <property type="entry name" value="CT_C_D"/>
    <property type="match status" value="1"/>
</dbReference>
<feature type="domain" description="Carboxyltransferase" evidence="4">
    <location>
        <begin position="1"/>
        <end position="123"/>
    </location>
</feature>
<evidence type="ECO:0000256" key="1">
    <source>
        <dbReference type="ARBA" id="ARBA00022741"/>
    </source>
</evidence>
<dbReference type="InterPro" id="IPR010016">
    <property type="entry name" value="PxpB"/>
</dbReference>
<protein>
    <recommendedName>
        <fullName evidence="4">Carboxyltransferase domain-containing protein</fullName>
    </recommendedName>
</protein>
<sequence length="143" mass="16323">VESKTKTLLRVPVYYSDEFGLDIEQITKTKSLTSEELINLHSNIEYEVKMIGFNPGFAYLGDLDKKLRIPRLSKPRINLLPGSVGIAENRTGIYPFGGPGGWNILGRTPLKLFDDNKENPFLIKQDMRVKFDPITKKEFESFN</sequence>
<evidence type="ECO:0000256" key="2">
    <source>
        <dbReference type="ARBA" id="ARBA00022801"/>
    </source>
</evidence>
<gene>
    <name evidence="5" type="ORF">METZ01_LOCUS133252</name>
</gene>